<evidence type="ECO:0000313" key="3">
    <source>
        <dbReference type="Proteomes" id="UP001596391"/>
    </source>
</evidence>
<keyword evidence="1" id="KW-0472">Membrane</keyword>
<dbReference type="RefSeq" id="WP_390233504.1">
    <property type="nucleotide sequence ID" value="NZ_JBHSWI010000001.1"/>
</dbReference>
<organism evidence="2 3">
    <name type="scientific">Granulicella cerasi</name>
    <dbReference type="NCBI Taxonomy" id="741063"/>
    <lineage>
        <taxon>Bacteria</taxon>
        <taxon>Pseudomonadati</taxon>
        <taxon>Acidobacteriota</taxon>
        <taxon>Terriglobia</taxon>
        <taxon>Terriglobales</taxon>
        <taxon>Acidobacteriaceae</taxon>
        <taxon>Granulicella</taxon>
    </lineage>
</organism>
<gene>
    <name evidence="2" type="ORF">ACFQBQ_01030</name>
</gene>
<proteinExistence type="predicted"/>
<dbReference type="EMBL" id="JBHSWI010000001">
    <property type="protein sequence ID" value="MFC6644197.1"/>
    <property type="molecule type" value="Genomic_DNA"/>
</dbReference>
<comment type="caution">
    <text evidence="2">The sequence shown here is derived from an EMBL/GenBank/DDBJ whole genome shotgun (WGS) entry which is preliminary data.</text>
</comment>
<feature type="transmembrane region" description="Helical" evidence="1">
    <location>
        <begin position="135"/>
        <end position="154"/>
    </location>
</feature>
<reference evidence="3" key="1">
    <citation type="journal article" date="2019" name="Int. J. Syst. Evol. Microbiol.">
        <title>The Global Catalogue of Microorganisms (GCM) 10K type strain sequencing project: providing services to taxonomists for standard genome sequencing and annotation.</title>
        <authorList>
            <consortium name="The Broad Institute Genomics Platform"/>
            <consortium name="The Broad Institute Genome Sequencing Center for Infectious Disease"/>
            <person name="Wu L."/>
            <person name="Ma J."/>
        </authorList>
    </citation>
    <scope>NUCLEOTIDE SEQUENCE [LARGE SCALE GENOMIC DNA]</scope>
    <source>
        <strain evidence="3">CGMCC 1.16026</strain>
    </source>
</reference>
<name>A0ABW1Z6U6_9BACT</name>
<sequence>MLLENDLFRRSSRYSALLRYIVEKALEGDYGSLKERTIGIEVFKRDIDYDTNADPVVRFCAAEIRKRLAQYYQNTPTDSIEIALPVGSYVPTFSHRLAEPDTVSAPVELSESRTTLYIPLPSEPSPAIAAPRRRWGLGALLAVAAALVATIVIYRSFGQKPDAVEAFWGPLLRDSALVKICTGTPPETSLNNAGNQSIEAAYLQGGHRVTLETASAIANVAAFLQAHREPYKISEADAETLDSFHRQPIVLINANNNQWTLLLAKPLRFHFETEGATGYIADATRPQFRGWSVDFSQPRTRQTTDYALVARFFDPTTQSPVMLLAGVGTIGTRAAGEFSVSASELRELEKQLPQG</sequence>
<evidence type="ECO:0000313" key="2">
    <source>
        <dbReference type="EMBL" id="MFC6644197.1"/>
    </source>
</evidence>
<protein>
    <submittedName>
        <fullName evidence="2">Uncharacterized protein</fullName>
    </submittedName>
</protein>
<dbReference type="Proteomes" id="UP001596391">
    <property type="component" value="Unassembled WGS sequence"/>
</dbReference>
<keyword evidence="3" id="KW-1185">Reference proteome</keyword>
<keyword evidence="1" id="KW-1133">Transmembrane helix</keyword>
<keyword evidence="1" id="KW-0812">Transmembrane</keyword>
<accession>A0ABW1Z6U6</accession>
<evidence type="ECO:0000256" key="1">
    <source>
        <dbReference type="SAM" id="Phobius"/>
    </source>
</evidence>